<dbReference type="PANTHER" id="PTHR36930:SF1">
    <property type="entry name" value="MOSC DOMAIN-CONTAINING PROTEIN"/>
    <property type="match status" value="1"/>
</dbReference>
<dbReference type="OrthoDB" id="414853at2759"/>
<dbReference type="PANTHER" id="PTHR36930">
    <property type="entry name" value="METAL-SULFUR CLUSTER BIOSYNTHESIS PROTEINS YUAD-RELATED"/>
    <property type="match status" value="1"/>
</dbReference>
<dbReference type="InterPro" id="IPR005302">
    <property type="entry name" value="MoCF_Sase_C"/>
</dbReference>
<organism evidence="3 4">
    <name type="scientific">Symbiodinium microadriaticum</name>
    <name type="common">Dinoflagellate</name>
    <name type="synonym">Zooxanthella microadriatica</name>
    <dbReference type="NCBI Taxonomy" id="2951"/>
    <lineage>
        <taxon>Eukaryota</taxon>
        <taxon>Sar</taxon>
        <taxon>Alveolata</taxon>
        <taxon>Dinophyceae</taxon>
        <taxon>Suessiales</taxon>
        <taxon>Symbiodiniaceae</taxon>
        <taxon>Symbiodinium</taxon>
    </lineage>
</organism>
<dbReference type="InterPro" id="IPR052716">
    <property type="entry name" value="MOSC_domain"/>
</dbReference>
<evidence type="ECO:0000259" key="2">
    <source>
        <dbReference type="PROSITE" id="PS51340"/>
    </source>
</evidence>
<dbReference type="InterPro" id="IPR011037">
    <property type="entry name" value="Pyrv_Knase-like_insert_dom_sf"/>
</dbReference>
<feature type="region of interest" description="Disordered" evidence="1">
    <location>
        <begin position="168"/>
        <end position="188"/>
    </location>
</feature>
<evidence type="ECO:0000313" key="4">
    <source>
        <dbReference type="Proteomes" id="UP000186817"/>
    </source>
</evidence>
<dbReference type="GO" id="GO:0030151">
    <property type="term" value="F:molybdenum ion binding"/>
    <property type="evidence" value="ECO:0007669"/>
    <property type="project" value="InterPro"/>
</dbReference>
<keyword evidence="4" id="KW-1185">Reference proteome</keyword>
<dbReference type="PROSITE" id="PS51340">
    <property type="entry name" value="MOSC"/>
    <property type="match status" value="1"/>
</dbReference>
<feature type="domain" description="MOSC" evidence="2">
    <location>
        <begin position="203"/>
        <end position="341"/>
    </location>
</feature>
<evidence type="ECO:0000313" key="3">
    <source>
        <dbReference type="EMBL" id="OLP97781.1"/>
    </source>
</evidence>
<sequence>MSLGRTPNLEIHNQSAKSSLYAGRKIVKSLFSICRPDDVETSIRWHDQLGPQKRGFDVEQFPPLFDGKVLSDDSDEEEAQGPVGAQHRLHEDMRIDKSDERNGRRNARGGLQAAMRSERSRELPFPCGLFVGLNCAWAMELFRVPTLAVTAAISLLIYFMHHKRTALPEKAQRRSQRSQPRRTSQPGVVESIWTCPGTSQAMERQGSVECVAGKGIVGDRYNTDVTRGRYSNPPEPGRQMTLIAAEGMELLADKYHLKIGPQNCRRNVVVRGLHPLSELVGREFRLGDIRVFAHRASVPCMYLEGLTKQKGLFQEFYCDAGLNCEILEGGTLCDGASVELLPGEPDLDRCVVGRAWTLPALFVRPRERSAEERQQVLDLRKALEAEHVSATGTDKTSTLKKLRLFDQTHGRKNGAWDGGSPQY</sequence>
<accession>A0A1Q9DRJ1</accession>
<dbReference type="AlphaFoldDB" id="A0A1Q9DRJ1"/>
<feature type="compositionally biased region" description="Basic and acidic residues" evidence="1">
    <location>
        <begin position="88"/>
        <end position="103"/>
    </location>
</feature>
<reference evidence="3 4" key="1">
    <citation type="submission" date="2016-02" db="EMBL/GenBank/DDBJ databases">
        <title>Genome analysis of coral dinoflagellate symbionts highlights evolutionary adaptations to a symbiotic lifestyle.</title>
        <authorList>
            <person name="Aranda M."/>
            <person name="Li Y."/>
            <person name="Liew Y.J."/>
            <person name="Baumgarten S."/>
            <person name="Simakov O."/>
            <person name="Wilson M."/>
            <person name="Piel J."/>
            <person name="Ashoor H."/>
            <person name="Bougouffa S."/>
            <person name="Bajic V.B."/>
            <person name="Ryu T."/>
            <person name="Ravasi T."/>
            <person name="Bayer T."/>
            <person name="Micklem G."/>
            <person name="Kim H."/>
            <person name="Bhak J."/>
            <person name="Lajeunesse T.C."/>
            <person name="Voolstra C.R."/>
        </authorList>
    </citation>
    <scope>NUCLEOTIDE SEQUENCE [LARGE SCALE GENOMIC DNA]</scope>
    <source>
        <strain evidence="3 4">CCMP2467</strain>
    </source>
</reference>
<proteinExistence type="predicted"/>
<dbReference type="GO" id="GO:0030170">
    <property type="term" value="F:pyridoxal phosphate binding"/>
    <property type="evidence" value="ECO:0007669"/>
    <property type="project" value="InterPro"/>
</dbReference>
<dbReference type="GO" id="GO:0003824">
    <property type="term" value="F:catalytic activity"/>
    <property type="evidence" value="ECO:0007669"/>
    <property type="project" value="InterPro"/>
</dbReference>
<feature type="region of interest" description="Disordered" evidence="1">
    <location>
        <begin position="69"/>
        <end position="115"/>
    </location>
</feature>
<dbReference type="Gene3D" id="2.40.33.20">
    <property type="entry name" value="PK beta-barrel domain-like"/>
    <property type="match status" value="1"/>
</dbReference>
<dbReference type="Proteomes" id="UP000186817">
    <property type="component" value="Unassembled WGS sequence"/>
</dbReference>
<dbReference type="SUPFAM" id="SSF50800">
    <property type="entry name" value="PK beta-barrel domain-like"/>
    <property type="match status" value="1"/>
</dbReference>
<protein>
    <recommendedName>
        <fullName evidence="2">MOSC domain-containing protein</fullName>
    </recommendedName>
</protein>
<evidence type="ECO:0000256" key="1">
    <source>
        <dbReference type="SAM" id="MobiDB-lite"/>
    </source>
</evidence>
<comment type="caution">
    <text evidence="3">The sequence shown here is derived from an EMBL/GenBank/DDBJ whole genome shotgun (WGS) entry which is preliminary data.</text>
</comment>
<gene>
    <name evidence="3" type="ORF">AK812_SmicGene19824</name>
</gene>
<dbReference type="EMBL" id="LSRX01000421">
    <property type="protein sequence ID" value="OLP97781.1"/>
    <property type="molecule type" value="Genomic_DNA"/>
</dbReference>
<name>A0A1Q9DRJ1_SYMMI</name>